<sequence length="153" mass="15082">MSQNQNLSAAQLAAIDLMIAHMQEKGETQLGGFWDSITDGIQAAASAVGAAASVIAATAATAANAAANAVTVAANAVADAVPAAVEAVAEAAPAVAEAIVEAAPVVAEVAAAALAAHSTSEDVAALVNTLNKNGLQSHLSLENLIKIRNQYSK</sequence>
<evidence type="ECO:0000313" key="1">
    <source>
        <dbReference type="EMBL" id="RWY49126.1"/>
    </source>
</evidence>
<dbReference type="Proteomes" id="UP000286701">
    <property type="component" value="Unassembled WGS sequence"/>
</dbReference>
<dbReference type="RefSeq" id="WP_128535197.1">
    <property type="nucleotide sequence ID" value="NZ_SBIW01000008.1"/>
</dbReference>
<dbReference type="EMBL" id="SBIW01000008">
    <property type="protein sequence ID" value="RWY49126.1"/>
    <property type="molecule type" value="Genomic_DNA"/>
</dbReference>
<reference evidence="1 2" key="1">
    <citation type="submission" date="2019-01" db="EMBL/GenBank/DDBJ databases">
        <title>Mucilaginibacter antarcticum sp. nov., isolated from antarctic soil.</title>
        <authorList>
            <person name="Yan Y.-Q."/>
            <person name="Du Z.-J."/>
        </authorList>
    </citation>
    <scope>NUCLEOTIDE SEQUENCE [LARGE SCALE GENOMIC DNA]</scope>
    <source>
        <strain evidence="1 2">F01003</strain>
    </source>
</reference>
<comment type="caution">
    <text evidence="1">The sequence shown here is derived from an EMBL/GenBank/DDBJ whole genome shotgun (WGS) entry which is preliminary data.</text>
</comment>
<gene>
    <name evidence="1" type="ORF">EPL05_17035</name>
</gene>
<proteinExistence type="predicted"/>
<organism evidence="1 2">
    <name type="scientific">Mucilaginibacter gilvus</name>
    <dbReference type="NCBI Taxonomy" id="2305909"/>
    <lineage>
        <taxon>Bacteria</taxon>
        <taxon>Pseudomonadati</taxon>
        <taxon>Bacteroidota</taxon>
        <taxon>Sphingobacteriia</taxon>
        <taxon>Sphingobacteriales</taxon>
        <taxon>Sphingobacteriaceae</taxon>
        <taxon>Mucilaginibacter</taxon>
    </lineage>
</organism>
<dbReference type="AlphaFoldDB" id="A0A444MJV2"/>
<protein>
    <submittedName>
        <fullName evidence="1">Uncharacterized protein</fullName>
    </submittedName>
</protein>
<keyword evidence="2" id="KW-1185">Reference proteome</keyword>
<name>A0A444MJV2_9SPHI</name>
<accession>A0A444MJV2</accession>
<evidence type="ECO:0000313" key="2">
    <source>
        <dbReference type="Proteomes" id="UP000286701"/>
    </source>
</evidence>